<keyword evidence="6" id="KW-0472">Membrane</keyword>
<keyword evidence="7" id="KW-0732">Signal</keyword>
<reference evidence="9" key="1">
    <citation type="submission" date="2021-05" db="EMBL/GenBank/DDBJ databases">
        <title>The genome of the haptophyte Pavlova lutheri (Diacronema luteri, Pavlovales) - a model for lipid biosynthesis in eukaryotic algae.</title>
        <authorList>
            <person name="Hulatt C.J."/>
            <person name="Posewitz M.C."/>
        </authorList>
    </citation>
    <scope>NUCLEOTIDE SEQUENCE</scope>
    <source>
        <strain evidence="9">NIVA-4/92</strain>
    </source>
</reference>
<organism evidence="9 10">
    <name type="scientific">Diacronema lutheri</name>
    <name type="common">Unicellular marine alga</name>
    <name type="synonym">Monochrysis lutheri</name>
    <dbReference type="NCBI Taxonomy" id="2081491"/>
    <lineage>
        <taxon>Eukaryota</taxon>
        <taxon>Haptista</taxon>
        <taxon>Haptophyta</taxon>
        <taxon>Pavlovophyceae</taxon>
        <taxon>Pavlovales</taxon>
        <taxon>Pavlovaceae</taxon>
        <taxon>Diacronema</taxon>
    </lineage>
</organism>
<evidence type="ECO:0000256" key="6">
    <source>
        <dbReference type="SAM" id="Phobius"/>
    </source>
</evidence>
<dbReference type="InterPro" id="IPR003959">
    <property type="entry name" value="ATPase_AAA_core"/>
</dbReference>
<keyword evidence="4" id="KW-0378">Hydrolase</keyword>
<keyword evidence="3" id="KW-0862">Zinc</keyword>
<dbReference type="InterPro" id="IPR041569">
    <property type="entry name" value="AAA_lid_3"/>
</dbReference>
<dbReference type="InterPro" id="IPR027417">
    <property type="entry name" value="P-loop_NTPase"/>
</dbReference>
<dbReference type="PANTHER" id="PTHR23076">
    <property type="entry name" value="METALLOPROTEASE M41 FTSH"/>
    <property type="match status" value="1"/>
</dbReference>
<keyword evidence="5" id="KW-0547">Nucleotide-binding</keyword>
<dbReference type="GO" id="GO:0046872">
    <property type="term" value="F:metal ion binding"/>
    <property type="evidence" value="ECO:0007669"/>
    <property type="project" value="UniProtKB-KW"/>
</dbReference>
<dbReference type="InterPro" id="IPR003593">
    <property type="entry name" value="AAA+_ATPase"/>
</dbReference>
<keyword evidence="6" id="KW-0812">Transmembrane</keyword>
<evidence type="ECO:0000313" key="9">
    <source>
        <dbReference type="EMBL" id="KAG8462057.1"/>
    </source>
</evidence>
<keyword evidence="4" id="KW-0482">Metalloprotease</keyword>
<dbReference type="PROSITE" id="PS00674">
    <property type="entry name" value="AAA"/>
    <property type="match status" value="1"/>
</dbReference>
<dbReference type="GO" id="GO:0006508">
    <property type="term" value="P:proteolysis"/>
    <property type="evidence" value="ECO:0007669"/>
    <property type="project" value="TreeGrafter"/>
</dbReference>
<evidence type="ECO:0000259" key="8">
    <source>
        <dbReference type="SMART" id="SM00382"/>
    </source>
</evidence>
<evidence type="ECO:0000256" key="7">
    <source>
        <dbReference type="SAM" id="SignalP"/>
    </source>
</evidence>
<dbReference type="EMBL" id="JAGTXO010000022">
    <property type="protein sequence ID" value="KAG8462057.1"/>
    <property type="molecule type" value="Genomic_DNA"/>
</dbReference>
<keyword evidence="5" id="KW-0067">ATP-binding</keyword>
<keyword evidence="2" id="KW-0479">Metal-binding</keyword>
<feature type="domain" description="AAA+ ATPase" evidence="8">
    <location>
        <begin position="207"/>
        <end position="359"/>
    </location>
</feature>
<evidence type="ECO:0000256" key="5">
    <source>
        <dbReference type="RuleBase" id="RU003651"/>
    </source>
</evidence>
<evidence type="ECO:0000256" key="2">
    <source>
        <dbReference type="ARBA" id="ARBA00022723"/>
    </source>
</evidence>
<dbReference type="GO" id="GO:0004176">
    <property type="term" value="F:ATP-dependent peptidase activity"/>
    <property type="evidence" value="ECO:0007669"/>
    <property type="project" value="TreeGrafter"/>
</dbReference>
<evidence type="ECO:0000256" key="4">
    <source>
        <dbReference type="ARBA" id="ARBA00023049"/>
    </source>
</evidence>
<dbReference type="FunFam" id="3.40.50.300:FF:002568">
    <property type="entry name" value="Cell division protein (FtsH)"/>
    <property type="match status" value="1"/>
</dbReference>
<gene>
    <name evidence="9" type="ORF">KFE25_011507</name>
</gene>
<dbReference type="Gene3D" id="3.40.50.300">
    <property type="entry name" value="P-loop containing nucleotide triphosphate hydrolases"/>
    <property type="match status" value="1"/>
</dbReference>
<dbReference type="Proteomes" id="UP000751190">
    <property type="component" value="Unassembled WGS sequence"/>
</dbReference>
<keyword evidence="10" id="KW-1185">Reference proteome</keyword>
<dbReference type="Pfam" id="PF17862">
    <property type="entry name" value="AAA_lid_3"/>
    <property type="match status" value="1"/>
</dbReference>
<protein>
    <recommendedName>
        <fullName evidence="8">AAA+ ATPase domain-containing protein</fullName>
    </recommendedName>
</protein>
<feature type="transmembrane region" description="Helical" evidence="6">
    <location>
        <begin position="125"/>
        <end position="147"/>
    </location>
</feature>
<dbReference type="AlphaFoldDB" id="A0A8J5XE41"/>
<dbReference type="Gene3D" id="1.10.8.60">
    <property type="match status" value="1"/>
</dbReference>
<evidence type="ECO:0000313" key="10">
    <source>
        <dbReference type="Proteomes" id="UP000751190"/>
    </source>
</evidence>
<dbReference type="GO" id="GO:0016887">
    <property type="term" value="F:ATP hydrolysis activity"/>
    <property type="evidence" value="ECO:0007669"/>
    <property type="project" value="InterPro"/>
</dbReference>
<dbReference type="OrthoDB" id="2187at2759"/>
<proteinExistence type="inferred from homology"/>
<keyword evidence="4" id="KW-0645">Protease</keyword>
<comment type="cofactor">
    <cofactor evidence="1">
        <name>Zn(2+)</name>
        <dbReference type="ChEBI" id="CHEBI:29105"/>
    </cofactor>
</comment>
<evidence type="ECO:0000256" key="3">
    <source>
        <dbReference type="ARBA" id="ARBA00022833"/>
    </source>
</evidence>
<accession>A0A8J5XE41</accession>
<dbReference type="GO" id="GO:0008237">
    <property type="term" value="F:metallopeptidase activity"/>
    <property type="evidence" value="ECO:0007669"/>
    <property type="project" value="UniProtKB-KW"/>
</dbReference>
<dbReference type="PANTHER" id="PTHR23076:SF97">
    <property type="entry name" value="ATP-DEPENDENT ZINC METALLOPROTEASE YME1L1"/>
    <property type="match status" value="1"/>
</dbReference>
<dbReference type="Pfam" id="PF00004">
    <property type="entry name" value="AAA"/>
    <property type="match status" value="1"/>
</dbReference>
<feature type="chain" id="PRO_5035216381" description="AAA+ ATPase domain-containing protein" evidence="7">
    <location>
        <begin position="21"/>
        <end position="442"/>
    </location>
</feature>
<sequence>MDRALAACALACALWCAAGGEEERRSGWLRAPTLPSRAQRLEAPRLTSYADFLRAASDKAGVADVRIGPDAIGYTVRGERRQCTPLPSGTPWALVELLGRSKVDFAAASPSGAARGTAGAPTVDLLALASLLAPAVFLAAALAAEWLKHRRSKGFIGRRGGDPRPARGTPGFGFSAVAGLEGATAELGEMIEMLVSPDKFERLGIRPARGVLLVGPPGTGKTLLARAVAADAGVRFFARAAPEFHAPWVGEGARNVRELFARARDARARMPAVIFIDEIDALGVERGGSLLSGASHREYDATLTQLLTCMDGALAPAGAPTAPGERVLVIAATNRYEVLDRALTRPGRFDRVIQLRLPGARARERILRLHCERVHAPIDADLGAVARRARGMSGAQLAALTNEAAVRALRRGGDEARIGEDDFTAALEAVRRPAADRAPAYE</sequence>
<comment type="caution">
    <text evidence="9">The sequence shown here is derived from an EMBL/GenBank/DDBJ whole genome shotgun (WGS) entry which is preliminary data.</text>
</comment>
<name>A0A8J5XE41_DIALT</name>
<dbReference type="SUPFAM" id="SSF52540">
    <property type="entry name" value="P-loop containing nucleoside triphosphate hydrolases"/>
    <property type="match status" value="1"/>
</dbReference>
<comment type="similarity">
    <text evidence="5">Belongs to the AAA ATPase family.</text>
</comment>
<keyword evidence="6" id="KW-1133">Transmembrane helix</keyword>
<dbReference type="InterPro" id="IPR003960">
    <property type="entry name" value="ATPase_AAA_CS"/>
</dbReference>
<dbReference type="SMART" id="SM00382">
    <property type="entry name" value="AAA"/>
    <property type="match status" value="1"/>
</dbReference>
<feature type="signal peptide" evidence="7">
    <location>
        <begin position="1"/>
        <end position="20"/>
    </location>
</feature>
<evidence type="ECO:0000256" key="1">
    <source>
        <dbReference type="ARBA" id="ARBA00001947"/>
    </source>
</evidence>
<dbReference type="GO" id="GO:0005524">
    <property type="term" value="F:ATP binding"/>
    <property type="evidence" value="ECO:0007669"/>
    <property type="project" value="UniProtKB-KW"/>
</dbReference>